<proteinExistence type="predicted"/>
<dbReference type="SUPFAM" id="SSF51905">
    <property type="entry name" value="FAD/NAD(P)-binding domain"/>
    <property type="match status" value="1"/>
</dbReference>
<dbReference type="InterPro" id="IPR050464">
    <property type="entry name" value="Zeta_carotene_desat/Oxidored"/>
</dbReference>
<dbReference type="KEGG" id="acij:JS278_00386"/>
<dbReference type="Gene3D" id="1.10.3110.10">
    <property type="entry name" value="protoporphyrinogen ix oxidase, domain 3"/>
    <property type="match status" value="1"/>
</dbReference>
<dbReference type="AlphaFoldDB" id="A0A344UQN5"/>
<name>A0A344UQN5_9ACTN</name>
<dbReference type="RefSeq" id="WP_181833800.1">
    <property type="nucleotide sequence ID" value="NZ_CP025198.1"/>
</dbReference>
<dbReference type="Gene3D" id="3.50.50.60">
    <property type="entry name" value="FAD/NAD(P)-binding domain"/>
    <property type="match status" value="2"/>
</dbReference>
<keyword evidence="4" id="KW-1185">Reference proteome</keyword>
<feature type="region of interest" description="Disordered" evidence="1">
    <location>
        <begin position="45"/>
        <end position="99"/>
    </location>
</feature>
<dbReference type="SUPFAM" id="SSF54373">
    <property type="entry name" value="FAD-linked reductases, C-terminal domain"/>
    <property type="match status" value="1"/>
</dbReference>
<dbReference type="Pfam" id="PF01593">
    <property type="entry name" value="Amino_oxidase"/>
    <property type="match status" value="1"/>
</dbReference>
<evidence type="ECO:0000313" key="4">
    <source>
        <dbReference type="Proteomes" id="UP000251995"/>
    </source>
</evidence>
<dbReference type="InterPro" id="IPR002937">
    <property type="entry name" value="Amino_oxidase"/>
</dbReference>
<dbReference type="InterPro" id="IPR036188">
    <property type="entry name" value="FAD/NAD-bd_sf"/>
</dbReference>
<protein>
    <submittedName>
        <fullName evidence="3">Protoporphyrinogen oxidase</fullName>
        <ecNumber evidence="3">1.3.3.4</ecNumber>
    </submittedName>
</protein>
<gene>
    <name evidence="3" type="primary">hemY_1</name>
    <name evidence="3" type="ORF">JS278_00386</name>
</gene>
<feature type="region of interest" description="Disordered" evidence="1">
    <location>
        <begin position="132"/>
        <end position="160"/>
    </location>
</feature>
<dbReference type="EC" id="1.3.3.4" evidence="3"/>
<evidence type="ECO:0000313" key="3">
    <source>
        <dbReference type="EMBL" id="AXE37583.1"/>
    </source>
</evidence>
<dbReference type="GO" id="GO:0004729">
    <property type="term" value="F:oxygen-dependent protoporphyrinogen oxidase activity"/>
    <property type="evidence" value="ECO:0007669"/>
    <property type="project" value="UniProtKB-EC"/>
</dbReference>
<keyword evidence="3" id="KW-0560">Oxidoreductase</keyword>
<accession>A0A344UQN5</accession>
<evidence type="ECO:0000259" key="2">
    <source>
        <dbReference type="Pfam" id="PF01593"/>
    </source>
</evidence>
<organism evidence="3 4">
    <name type="scientific">Acidipropionibacterium virtanenii</name>
    <dbReference type="NCBI Taxonomy" id="2057246"/>
    <lineage>
        <taxon>Bacteria</taxon>
        <taxon>Bacillati</taxon>
        <taxon>Actinomycetota</taxon>
        <taxon>Actinomycetes</taxon>
        <taxon>Propionibacteriales</taxon>
        <taxon>Propionibacteriaceae</taxon>
        <taxon>Acidipropionibacterium</taxon>
    </lineage>
</organism>
<feature type="compositionally biased region" description="Low complexity" evidence="1">
    <location>
        <begin position="136"/>
        <end position="145"/>
    </location>
</feature>
<dbReference type="EMBL" id="CP025198">
    <property type="protein sequence ID" value="AXE37583.1"/>
    <property type="molecule type" value="Genomic_DNA"/>
</dbReference>
<dbReference type="Proteomes" id="UP000251995">
    <property type="component" value="Chromosome"/>
</dbReference>
<dbReference type="PRINTS" id="PR00420">
    <property type="entry name" value="RNGMNOXGNASE"/>
</dbReference>
<dbReference type="PANTHER" id="PTHR42923">
    <property type="entry name" value="PROTOPORPHYRINOGEN OXIDASE"/>
    <property type="match status" value="1"/>
</dbReference>
<dbReference type="PANTHER" id="PTHR42923:SF3">
    <property type="entry name" value="PROTOPORPHYRINOGEN OXIDASE"/>
    <property type="match status" value="1"/>
</dbReference>
<feature type="domain" description="Amine oxidase" evidence="2">
    <location>
        <begin position="102"/>
        <end position="555"/>
    </location>
</feature>
<dbReference type="Pfam" id="PF13450">
    <property type="entry name" value="NAD_binding_8"/>
    <property type="match status" value="1"/>
</dbReference>
<reference evidence="3 4" key="1">
    <citation type="submission" date="2017-12" db="EMBL/GenBank/DDBJ databases">
        <title>The whole genome sequence of the Acidipropionibacterium virtanenii sp. nov. type strain JS278.</title>
        <authorList>
            <person name="Laine P."/>
            <person name="Deptula P."/>
            <person name="Varmanen P."/>
            <person name="Auvinen P."/>
        </authorList>
    </citation>
    <scope>NUCLEOTIDE SEQUENCE [LARGE SCALE GENOMIC DNA]</scope>
    <source>
        <strain evidence="3 4">JS278</strain>
    </source>
</reference>
<evidence type="ECO:0000256" key="1">
    <source>
        <dbReference type="SAM" id="MobiDB-lite"/>
    </source>
</evidence>
<sequence length="573" mass="59273">MPDKSVIVIGGGVCGLVAAHTLACAGTRVTLVEASDRVGGQVRSAALSDAPATSGNATGSAEGEQTAGEAAVPEPDVIELGTGRRLPVEPTDPRSAGLRPPVVELGAEAVPLRAPGVTALIEELGLARSMTHPRSGRSLLSSRRGAVPMPDGVTPTGPTRLLPTVRSQILSPRGLLRAAAEPLTGRRHVAGDISVGEFIESRFGPQVARAVVDPLLGAIHAADIHRFSLAAAAPALVESAAEGNSLLLDTLARQARRTAGRVRGMPVRGYRRMSQIMGLMEDDPERPASLPPLASWPGGTETLPNRLAASVRTHGRVLLGTRATSLAPPTVDHETGTTTWRVGIEGDGADRDGLDGDAARELSADAVILATGSAASAALLADVSPEATAILSELRAVSVATVILDLPATGSPVDHPIARAASWFVGSAWSPLIRQVTNLSLKWPRTLGQERLVLRVGAGRDGGRPVDGMDDDELVSAVVDELGRLGLPVAQMNPRTLVGRFPHAMPQPAPGHRDRMEYLAAAVSEVPGLALGGCASDGAGVGTAIVAGRRLARQISAFLSRDTRDRDERGGIL</sequence>
<dbReference type="Gene3D" id="3.90.660.20">
    <property type="entry name" value="Protoporphyrinogen oxidase, mitochondrial, domain 2"/>
    <property type="match status" value="1"/>
</dbReference>